<keyword evidence="13" id="KW-1185">Reference proteome</keyword>
<reference evidence="12" key="1">
    <citation type="submission" date="2020-08" db="EMBL/GenBank/DDBJ databases">
        <title>Genome public.</title>
        <authorList>
            <person name="Liu C."/>
            <person name="Sun Q."/>
        </authorList>
    </citation>
    <scope>NUCLEOTIDE SEQUENCE</scope>
    <source>
        <strain evidence="12">NSJ-42</strain>
    </source>
</reference>
<keyword evidence="5 8" id="KW-0378">Hydrolase</keyword>
<accession>A0A8I0A5M4</accession>
<keyword evidence="9" id="KW-0963">Cytoplasm</keyword>
<dbReference type="Gene3D" id="2.115.10.20">
    <property type="entry name" value="Glycosyl hydrolase domain, family 43"/>
    <property type="match status" value="1"/>
</dbReference>
<name>A0A8I0A5M4_9CLOT</name>
<dbReference type="InterPro" id="IPR023296">
    <property type="entry name" value="Glyco_hydro_beta-prop_sf"/>
</dbReference>
<dbReference type="RefSeq" id="WP_186835242.1">
    <property type="nucleotide sequence ID" value="NZ_JACOOQ010000013.1"/>
</dbReference>
<dbReference type="SMART" id="SM00640">
    <property type="entry name" value="Glyco_32"/>
    <property type="match status" value="1"/>
</dbReference>
<dbReference type="PANTHER" id="PTHR43101:SF1">
    <property type="entry name" value="BETA-FRUCTOSIDASE"/>
    <property type="match status" value="1"/>
</dbReference>
<keyword evidence="9" id="KW-0119">Carbohydrate metabolism</keyword>
<dbReference type="SUPFAM" id="SSF75005">
    <property type="entry name" value="Arabinanase/levansucrase/invertase"/>
    <property type="match status" value="1"/>
</dbReference>
<evidence type="ECO:0000256" key="2">
    <source>
        <dbReference type="ARBA" id="ARBA00009902"/>
    </source>
</evidence>
<evidence type="ECO:0000256" key="4">
    <source>
        <dbReference type="ARBA" id="ARBA00019623"/>
    </source>
</evidence>
<dbReference type="GO" id="GO:0004564">
    <property type="term" value="F:beta-fructofuranosidase activity"/>
    <property type="evidence" value="ECO:0007669"/>
    <property type="project" value="UniProtKB-EC"/>
</dbReference>
<dbReference type="SUPFAM" id="SSF49899">
    <property type="entry name" value="Concanavalin A-like lectins/glucanases"/>
    <property type="match status" value="1"/>
</dbReference>
<dbReference type="Pfam" id="PF08244">
    <property type="entry name" value="Glyco_hydro_32C"/>
    <property type="match status" value="1"/>
</dbReference>
<dbReference type="InterPro" id="IPR013320">
    <property type="entry name" value="ConA-like_dom_sf"/>
</dbReference>
<evidence type="ECO:0000259" key="11">
    <source>
        <dbReference type="Pfam" id="PF08244"/>
    </source>
</evidence>
<comment type="similarity">
    <text evidence="2 8">Belongs to the glycosyl hydrolase 32 family.</text>
</comment>
<evidence type="ECO:0000259" key="10">
    <source>
        <dbReference type="Pfam" id="PF00251"/>
    </source>
</evidence>
<comment type="caution">
    <text evidence="12">The sequence shown here is derived from an EMBL/GenBank/DDBJ whole genome shotgun (WGS) entry which is preliminary data.</text>
</comment>
<dbReference type="InterPro" id="IPR013148">
    <property type="entry name" value="Glyco_hydro_32_N"/>
</dbReference>
<dbReference type="InterPro" id="IPR051214">
    <property type="entry name" value="GH32_Enzymes"/>
</dbReference>
<dbReference type="CDD" id="cd18623">
    <property type="entry name" value="GH32_ScrB-like"/>
    <property type="match status" value="1"/>
</dbReference>
<evidence type="ECO:0000256" key="8">
    <source>
        <dbReference type="RuleBase" id="RU362110"/>
    </source>
</evidence>
<comment type="subcellular location">
    <subcellularLocation>
        <location evidence="9">Cytoplasm</location>
    </subcellularLocation>
</comment>
<dbReference type="GO" id="GO:0005985">
    <property type="term" value="P:sucrose metabolic process"/>
    <property type="evidence" value="ECO:0007669"/>
    <property type="project" value="UniProtKB-UniPathway"/>
</dbReference>
<feature type="domain" description="Glycosyl hydrolase family 32 N-terminal" evidence="10">
    <location>
        <begin position="32"/>
        <end position="342"/>
    </location>
</feature>
<dbReference type="InterPro" id="IPR006232">
    <property type="entry name" value="Suc6P_hydrolase"/>
</dbReference>
<sequence>MITRAEYEQKIKEHIDNNMPKILSDKWRSKYHIMAPIGWINDPNGLCQFNDEYHVFYQYSPLEAKGGMKFWGHFVSKDLVHFEERDIAIYPDVKEDKDGVYSGSAFVKDDTMYFFYTGNVKHDGEHDYILTGREQNVILVTSKDGVEFSEKKILLRNSDFPENMSLHVRDPKVWEEDGTYYMVLGARGKDDKGYVLLYKSSDLYNWTLHSVPAGGEENMGYMWECPDLFYVDGKTVFMFSPQGLKADGFKYNNVYQSGYAFGNFVNDKKELKLGNFVELDRGFDFYAPQTFEDTKGRRIMIGWMGVPDAIEHKNPTVENYWQHQLTLPRELKIIHNKLYQLPLKELETLRKDLIESKVNLDNNNVLNIIDRNTFELRIDLEECSKFSMKLREDCVVSFTEGVFKLIQGDSGYGRDERAAYISNLRSIDIFSDNSSMEIFINDGEEVFTTRVYNESLDSDIILSGKGTAVIKRWNI</sequence>
<feature type="domain" description="Glycosyl hydrolase family 32 C-terminal" evidence="11">
    <location>
        <begin position="346"/>
        <end position="464"/>
    </location>
</feature>
<gene>
    <name evidence="12" type="ORF">H8R92_08805</name>
</gene>
<dbReference type="Gene3D" id="2.60.120.560">
    <property type="entry name" value="Exo-inulinase, domain 1"/>
    <property type="match status" value="1"/>
</dbReference>
<dbReference type="AlphaFoldDB" id="A0A8I0A5M4"/>
<evidence type="ECO:0000256" key="7">
    <source>
        <dbReference type="ARBA" id="ARBA00033367"/>
    </source>
</evidence>
<dbReference type="PANTHER" id="PTHR43101">
    <property type="entry name" value="BETA-FRUCTOSIDASE"/>
    <property type="match status" value="1"/>
</dbReference>
<evidence type="ECO:0000256" key="9">
    <source>
        <dbReference type="RuleBase" id="RU365015"/>
    </source>
</evidence>
<dbReference type="Proteomes" id="UP000662088">
    <property type="component" value="Unassembled WGS sequence"/>
</dbReference>
<dbReference type="InterPro" id="IPR013189">
    <property type="entry name" value="Glyco_hydro_32_C"/>
</dbReference>
<organism evidence="12 13">
    <name type="scientific">Clostridium lentum</name>
    <dbReference type="NCBI Taxonomy" id="2763037"/>
    <lineage>
        <taxon>Bacteria</taxon>
        <taxon>Bacillati</taxon>
        <taxon>Bacillota</taxon>
        <taxon>Clostridia</taxon>
        <taxon>Eubacteriales</taxon>
        <taxon>Clostridiaceae</taxon>
        <taxon>Clostridium</taxon>
    </lineage>
</organism>
<dbReference type="InterPro" id="IPR001362">
    <property type="entry name" value="Glyco_hydro_32"/>
</dbReference>
<evidence type="ECO:0000256" key="1">
    <source>
        <dbReference type="ARBA" id="ARBA00004914"/>
    </source>
</evidence>
<comment type="pathway">
    <text evidence="1 9">Glycan biosynthesis; sucrose metabolism.</text>
</comment>
<comment type="function">
    <text evidence="9">Enables the bacterium to metabolize sucrose as a sole carbon source.</text>
</comment>
<dbReference type="GO" id="GO:0005737">
    <property type="term" value="C:cytoplasm"/>
    <property type="evidence" value="ECO:0007669"/>
    <property type="project" value="UniProtKB-SubCell"/>
</dbReference>
<comment type="catalytic activity">
    <reaction evidence="8">
        <text>Hydrolysis of terminal non-reducing beta-D-fructofuranoside residues in beta-D-fructofuranosides.</text>
        <dbReference type="EC" id="3.2.1.26"/>
    </reaction>
</comment>
<evidence type="ECO:0000256" key="6">
    <source>
        <dbReference type="ARBA" id="ARBA00023295"/>
    </source>
</evidence>
<evidence type="ECO:0000256" key="3">
    <source>
        <dbReference type="ARBA" id="ARBA00012758"/>
    </source>
</evidence>
<dbReference type="EC" id="3.2.1.26" evidence="3 8"/>
<dbReference type="UniPathway" id="UPA00238"/>
<dbReference type="EMBL" id="JACOOQ010000013">
    <property type="protein sequence ID" value="MBC5640513.1"/>
    <property type="molecule type" value="Genomic_DNA"/>
</dbReference>
<proteinExistence type="inferred from homology"/>
<evidence type="ECO:0000313" key="12">
    <source>
        <dbReference type="EMBL" id="MBC5640513.1"/>
    </source>
</evidence>
<dbReference type="NCBIfam" id="TIGR01322">
    <property type="entry name" value="scrB_fam"/>
    <property type="match status" value="1"/>
</dbReference>
<dbReference type="Pfam" id="PF00251">
    <property type="entry name" value="Glyco_hydro_32N"/>
    <property type="match status" value="1"/>
</dbReference>
<keyword evidence="6 8" id="KW-0326">Glycosidase</keyword>
<protein>
    <recommendedName>
        <fullName evidence="4 8">Sucrose-6-phosphate hydrolase</fullName>
        <ecNumber evidence="3 8">3.2.1.26</ecNumber>
    </recommendedName>
    <alternativeName>
        <fullName evidence="7 9">Invertase</fullName>
    </alternativeName>
</protein>
<evidence type="ECO:0000256" key="5">
    <source>
        <dbReference type="ARBA" id="ARBA00022801"/>
    </source>
</evidence>
<evidence type="ECO:0000313" key="13">
    <source>
        <dbReference type="Proteomes" id="UP000662088"/>
    </source>
</evidence>